<accession>A0ABW2BLK8</accession>
<sequence>MRIAYFTKTKTRCFLTIKEGPGGATVDTVEIAGKREARAYCATHGIQAWSF</sequence>
<protein>
    <submittedName>
        <fullName evidence="1">Uncharacterized protein</fullName>
    </submittedName>
</protein>
<evidence type="ECO:0000313" key="1">
    <source>
        <dbReference type="EMBL" id="MFC6790619.1"/>
    </source>
</evidence>
<keyword evidence="2" id="KW-1185">Reference proteome</keyword>
<comment type="caution">
    <text evidence="1">The sequence shown here is derived from an EMBL/GenBank/DDBJ whole genome shotgun (WGS) entry which is preliminary data.</text>
</comment>
<reference evidence="2" key="1">
    <citation type="journal article" date="2019" name="Int. J. Syst. Evol. Microbiol.">
        <title>The Global Catalogue of Microorganisms (GCM) 10K type strain sequencing project: providing services to taxonomists for standard genome sequencing and annotation.</title>
        <authorList>
            <consortium name="The Broad Institute Genomics Platform"/>
            <consortium name="The Broad Institute Genome Sequencing Center for Infectious Disease"/>
            <person name="Wu L."/>
            <person name="Ma J."/>
        </authorList>
    </citation>
    <scope>NUCLEOTIDE SEQUENCE [LARGE SCALE GENOMIC DNA]</scope>
    <source>
        <strain evidence="2">CCUG 48316</strain>
    </source>
</reference>
<evidence type="ECO:0000313" key="2">
    <source>
        <dbReference type="Proteomes" id="UP001596292"/>
    </source>
</evidence>
<proteinExistence type="predicted"/>
<name>A0ABW2BLK8_9HYPH</name>
<dbReference type="Proteomes" id="UP001596292">
    <property type="component" value="Unassembled WGS sequence"/>
</dbReference>
<gene>
    <name evidence="1" type="ORF">ACFQE0_13980</name>
</gene>
<dbReference type="EMBL" id="JBHSWN010000001">
    <property type="protein sequence ID" value="MFC6790619.1"/>
    <property type="molecule type" value="Genomic_DNA"/>
</dbReference>
<organism evidence="1 2">
    <name type="scientific">Methylobacterium komagatae</name>
    <dbReference type="NCBI Taxonomy" id="374425"/>
    <lineage>
        <taxon>Bacteria</taxon>
        <taxon>Pseudomonadati</taxon>
        <taxon>Pseudomonadota</taxon>
        <taxon>Alphaproteobacteria</taxon>
        <taxon>Hyphomicrobiales</taxon>
        <taxon>Methylobacteriaceae</taxon>
        <taxon>Methylobacterium</taxon>
    </lineage>
</organism>